<dbReference type="PROSITE" id="PS51057">
    <property type="entry name" value="PAIRED_2"/>
    <property type="match status" value="1"/>
</dbReference>
<reference evidence="3" key="2">
    <citation type="journal article" date="2023" name="Science">
        <title>Genomic signatures of disease resistance in endangered staghorn corals.</title>
        <authorList>
            <person name="Vollmer S.V."/>
            <person name="Selwyn J.D."/>
            <person name="Despard B.A."/>
            <person name="Roesel C.L."/>
        </authorList>
    </citation>
    <scope>NUCLEOTIDE SEQUENCE</scope>
    <source>
        <strain evidence="3">K2</strain>
    </source>
</reference>
<keyword evidence="4" id="KW-1185">Reference proteome</keyword>
<protein>
    <submittedName>
        <fullName evidence="3">Paired box protein Pax-8</fullName>
    </submittedName>
</protein>
<dbReference type="SMART" id="SM00351">
    <property type="entry name" value="PAX"/>
    <property type="match status" value="1"/>
</dbReference>
<evidence type="ECO:0000313" key="3">
    <source>
        <dbReference type="EMBL" id="KAK2570064.1"/>
    </source>
</evidence>
<proteinExistence type="predicted"/>
<evidence type="ECO:0000259" key="2">
    <source>
        <dbReference type="PROSITE" id="PS51057"/>
    </source>
</evidence>
<evidence type="ECO:0000256" key="1">
    <source>
        <dbReference type="ARBA" id="ARBA00022724"/>
    </source>
</evidence>
<dbReference type="EMBL" id="JARQWQ010000008">
    <property type="protein sequence ID" value="KAK2570064.1"/>
    <property type="molecule type" value="Genomic_DNA"/>
</dbReference>
<dbReference type="Pfam" id="PF00292">
    <property type="entry name" value="PAX"/>
    <property type="match status" value="1"/>
</dbReference>
<dbReference type="InterPro" id="IPR036388">
    <property type="entry name" value="WH-like_DNA-bd_sf"/>
</dbReference>
<name>A0AAD9VD78_ACRCE</name>
<dbReference type="AlphaFoldDB" id="A0AAD9VD78"/>
<sequence>MAADQNIRNVQLRLNQSGGFYDNGRALSLCHRERVLDLYHDGNSERGIAREVRVSRSYVSNIIKRYNEANTSLRAPKVCRGPQKVDLYASEYIEVQRLVKPRFFCSLDHLLASPFATFQKKQKNRPD</sequence>
<dbReference type="GO" id="GO:0006355">
    <property type="term" value="P:regulation of DNA-templated transcription"/>
    <property type="evidence" value="ECO:0007669"/>
    <property type="project" value="InterPro"/>
</dbReference>
<comment type="caution">
    <text evidence="3">The sequence shown here is derived from an EMBL/GenBank/DDBJ whole genome shotgun (WGS) entry which is preliminary data.</text>
</comment>
<keyword evidence="1" id="KW-0563">Paired box</keyword>
<reference evidence="3" key="1">
    <citation type="journal article" date="2023" name="G3 (Bethesda)">
        <title>Whole genome assembly and annotation of the endangered Caribbean coral Acropora cervicornis.</title>
        <authorList>
            <person name="Selwyn J.D."/>
            <person name="Vollmer S.V."/>
        </authorList>
    </citation>
    <scope>NUCLEOTIDE SEQUENCE</scope>
    <source>
        <strain evidence="3">K2</strain>
    </source>
</reference>
<dbReference type="InterPro" id="IPR001523">
    <property type="entry name" value="Paired_dom"/>
</dbReference>
<organism evidence="3 4">
    <name type="scientific">Acropora cervicornis</name>
    <name type="common">Staghorn coral</name>
    <dbReference type="NCBI Taxonomy" id="6130"/>
    <lineage>
        <taxon>Eukaryota</taxon>
        <taxon>Metazoa</taxon>
        <taxon>Cnidaria</taxon>
        <taxon>Anthozoa</taxon>
        <taxon>Hexacorallia</taxon>
        <taxon>Scleractinia</taxon>
        <taxon>Astrocoeniina</taxon>
        <taxon>Acroporidae</taxon>
        <taxon>Acropora</taxon>
    </lineage>
</organism>
<gene>
    <name evidence="3" type="ORF">P5673_004809</name>
</gene>
<dbReference type="InterPro" id="IPR009057">
    <property type="entry name" value="Homeodomain-like_sf"/>
</dbReference>
<dbReference type="GO" id="GO:0003677">
    <property type="term" value="F:DNA binding"/>
    <property type="evidence" value="ECO:0007669"/>
    <property type="project" value="InterPro"/>
</dbReference>
<dbReference type="SUPFAM" id="SSF46689">
    <property type="entry name" value="Homeodomain-like"/>
    <property type="match status" value="1"/>
</dbReference>
<dbReference type="Gene3D" id="1.10.10.10">
    <property type="entry name" value="Winged helix-like DNA-binding domain superfamily/Winged helix DNA-binding domain"/>
    <property type="match status" value="1"/>
</dbReference>
<evidence type="ECO:0000313" key="4">
    <source>
        <dbReference type="Proteomes" id="UP001249851"/>
    </source>
</evidence>
<accession>A0AAD9VD78</accession>
<feature type="domain" description="Paired" evidence="2">
    <location>
        <begin position="10"/>
        <end position="127"/>
    </location>
</feature>
<dbReference type="PRINTS" id="PR00027">
    <property type="entry name" value="PAIREDBOX"/>
</dbReference>
<dbReference type="Proteomes" id="UP001249851">
    <property type="component" value="Unassembled WGS sequence"/>
</dbReference>